<evidence type="ECO:0000313" key="2">
    <source>
        <dbReference type="EMBL" id="AMJ78484.1"/>
    </source>
</evidence>
<organism evidence="2 3">
    <name type="scientific">Alteromonas mediterranea</name>
    <dbReference type="NCBI Taxonomy" id="314275"/>
    <lineage>
        <taxon>Bacteria</taxon>
        <taxon>Pseudomonadati</taxon>
        <taxon>Pseudomonadota</taxon>
        <taxon>Gammaproteobacteria</taxon>
        <taxon>Alteromonadales</taxon>
        <taxon>Alteromonadaceae</taxon>
        <taxon>Alteromonas/Salinimonas group</taxon>
        <taxon>Alteromonas</taxon>
    </lineage>
</organism>
<feature type="compositionally biased region" description="Polar residues" evidence="1">
    <location>
        <begin position="1"/>
        <end position="14"/>
    </location>
</feature>
<dbReference type="Proteomes" id="UP000061468">
    <property type="component" value="Chromosome"/>
</dbReference>
<evidence type="ECO:0000313" key="3">
    <source>
        <dbReference type="Proteomes" id="UP000061468"/>
    </source>
</evidence>
<reference evidence="2 3" key="1">
    <citation type="submission" date="2015-12" db="EMBL/GenBank/DDBJ databases">
        <title>Intraspecies pangenome expansion in the marine bacterium Alteromonas.</title>
        <authorList>
            <person name="Lopez-Perez M."/>
            <person name="Rodriguez-Valera F."/>
        </authorList>
    </citation>
    <scope>NUCLEOTIDE SEQUENCE [LARGE SCALE GENOMIC DNA]</scope>
    <source>
        <strain evidence="2 3">UM8</strain>
    </source>
</reference>
<dbReference type="AlphaFoldDB" id="A0AAC8XJP9"/>
<dbReference type="RefSeq" id="WP_015067075.1">
    <property type="nucleotide sequence ID" value="NZ_CAXGIV010000013.1"/>
</dbReference>
<proteinExistence type="predicted"/>
<sequence length="252" mass="27688">MVQSGKHTKSGSSDTRQDAAKRLNDVQLNDKSDHKAGVLTGDISQSQSFSDDDFTSILATLKALLSKYADQYSGDFDVYRGDAFQLVVKQPEHIMLIAIGLRLALKALNPSVDVRISAAVGDAQFRAKEVKTGTGEAFVLSGRGLDDIKPYHLAFHTSHQALENSTQLITRFADAHLTGLTPTQSQTLLAYIEASDKSHENVAAILNKNRSNVSRILNASNYKLVAEYLSYMEQEINVWKLGHRPLSNTPVK</sequence>
<dbReference type="SUPFAM" id="SSF55073">
    <property type="entry name" value="Nucleotide cyclase"/>
    <property type="match status" value="1"/>
</dbReference>
<feature type="region of interest" description="Disordered" evidence="1">
    <location>
        <begin position="1"/>
        <end position="28"/>
    </location>
</feature>
<gene>
    <name evidence="2" type="ORF">AV942_09385</name>
</gene>
<feature type="compositionally biased region" description="Basic and acidic residues" evidence="1">
    <location>
        <begin position="15"/>
        <end position="28"/>
    </location>
</feature>
<dbReference type="InterPro" id="IPR029787">
    <property type="entry name" value="Nucleotide_cyclase"/>
</dbReference>
<dbReference type="EMBL" id="CP013928">
    <property type="protein sequence ID" value="AMJ78484.1"/>
    <property type="molecule type" value="Genomic_DNA"/>
</dbReference>
<dbReference type="Gene3D" id="3.30.70.1230">
    <property type="entry name" value="Nucleotide cyclase"/>
    <property type="match status" value="1"/>
</dbReference>
<accession>A0AAC8XJP9</accession>
<evidence type="ECO:0000256" key="1">
    <source>
        <dbReference type="SAM" id="MobiDB-lite"/>
    </source>
</evidence>
<name>A0AAC8XJP9_9ALTE</name>
<protein>
    <submittedName>
        <fullName evidence="2">Uncharacterized protein</fullName>
    </submittedName>
</protein>